<dbReference type="EMBL" id="JASCZI010031708">
    <property type="protein sequence ID" value="MED6127298.1"/>
    <property type="molecule type" value="Genomic_DNA"/>
</dbReference>
<evidence type="ECO:0008006" key="4">
    <source>
        <dbReference type="Google" id="ProtNLM"/>
    </source>
</evidence>
<dbReference type="Proteomes" id="UP001341840">
    <property type="component" value="Unassembled WGS sequence"/>
</dbReference>
<evidence type="ECO:0000313" key="3">
    <source>
        <dbReference type="Proteomes" id="UP001341840"/>
    </source>
</evidence>
<evidence type="ECO:0000256" key="1">
    <source>
        <dbReference type="SAM" id="SignalP"/>
    </source>
</evidence>
<keyword evidence="1" id="KW-0732">Signal</keyword>
<accession>A0ABU6RUI9</accession>
<comment type="caution">
    <text evidence="2">The sequence shown here is derived from an EMBL/GenBank/DDBJ whole genome shotgun (WGS) entry which is preliminary data.</text>
</comment>
<organism evidence="2 3">
    <name type="scientific">Stylosanthes scabra</name>
    <dbReference type="NCBI Taxonomy" id="79078"/>
    <lineage>
        <taxon>Eukaryota</taxon>
        <taxon>Viridiplantae</taxon>
        <taxon>Streptophyta</taxon>
        <taxon>Embryophyta</taxon>
        <taxon>Tracheophyta</taxon>
        <taxon>Spermatophyta</taxon>
        <taxon>Magnoliopsida</taxon>
        <taxon>eudicotyledons</taxon>
        <taxon>Gunneridae</taxon>
        <taxon>Pentapetalae</taxon>
        <taxon>rosids</taxon>
        <taxon>fabids</taxon>
        <taxon>Fabales</taxon>
        <taxon>Fabaceae</taxon>
        <taxon>Papilionoideae</taxon>
        <taxon>50 kb inversion clade</taxon>
        <taxon>dalbergioids sensu lato</taxon>
        <taxon>Dalbergieae</taxon>
        <taxon>Pterocarpus clade</taxon>
        <taxon>Stylosanthes</taxon>
    </lineage>
</organism>
<reference evidence="2 3" key="1">
    <citation type="journal article" date="2023" name="Plants (Basel)">
        <title>Bridging the Gap: Combining Genomics and Transcriptomics Approaches to Understand Stylosanthes scabra, an Orphan Legume from the Brazilian Caatinga.</title>
        <authorList>
            <person name="Ferreira-Neto J.R.C."/>
            <person name="da Silva M.D."/>
            <person name="Binneck E."/>
            <person name="de Melo N.F."/>
            <person name="da Silva R.H."/>
            <person name="de Melo A.L.T.M."/>
            <person name="Pandolfi V."/>
            <person name="Bustamante F.O."/>
            <person name="Brasileiro-Vidal A.C."/>
            <person name="Benko-Iseppon A.M."/>
        </authorList>
    </citation>
    <scope>NUCLEOTIDE SEQUENCE [LARGE SCALE GENOMIC DNA]</scope>
    <source>
        <tissue evidence="2">Leaves</tissue>
    </source>
</reference>
<protein>
    <recommendedName>
        <fullName evidence="4">Secreted protein</fullName>
    </recommendedName>
</protein>
<feature type="chain" id="PRO_5047377210" description="Secreted protein" evidence="1">
    <location>
        <begin position="22"/>
        <end position="104"/>
    </location>
</feature>
<sequence length="104" mass="11315">MHKIAFYAYMWVLSSLEGASLLRTHMLAVLRICVGSGACWSVEMMQGATLKGSGMGSAWMHAGQGDFPCIGMGLLRLCMGLKLVGESGSRWSMSKRELERELVG</sequence>
<evidence type="ECO:0000313" key="2">
    <source>
        <dbReference type="EMBL" id="MED6127298.1"/>
    </source>
</evidence>
<keyword evidence="3" id="KW-1185">Reference proteome</keyword>
<proteinExistence type="predicted"/>
<gene>
    <name evidence="2" type="ORF">PIB30_086771</name>
</gene>
<feature type="signal peptide" evidence="1">
    <location>
        <begin position="1"/>
        <end position="21"/>
    </location>
</feature>
<name>A0ABU6RUI9_9FABA</name>